<comment type="caution">
    <text evidence="11">The sequence shown here is derived from an EMBL/GenBank/DDBJ whole genome shotgun (WGS) entry which is preliminary data.</text>
</comment>
<dbReference type="SUPFAM" id="SSF51445">
    <property type="entry name" value="(Trans)glycosidases"/>
    <property type="match status" value="1"/>
</dbReference>
<dbReference type="SMART" id="SM01029">
    <property type="entry name" value="BetaGal_dom2"/>
    <property type="match status" value="1"/>
</dbReference>
<dbReference type="InterPro" id="IPR037110">
    <property type="entry name" value="Betagal_dom2_sf"/>
</dbReference>
<evidence type="ECO:0000256" key="4">
    <source>
        <dbReference type="ARBA" id="ARBA00022729"/>
    </source>
</evidence>
<keyword evidence="6" id="KW-0325">Glycoprotein</keyword>
<dbReference type="Gene3D" id="2.60.120.260">
    <property type="entry name" value="Galactose-binding domain-like"/>
    <property type="match status" value="2"/>
</dbReference>
<dbReference type="GO" id="GO:0004565">
    <property type="term" value="F:beta-galactosidase activity"/>
    <property type="evidence" value="ECO:0007669"/>
    <property type="project" value="UniProtKB-EC"/>
</dbReference>
<keyword evidence="7" id="KW-0326">Glycosidase</keyword>
<dbReference type="InterPro" id="IPR008979">
    <property type="entry name" value="Galactose-bd-like_sf"/>
</dbReference>
<dbReference type="Gene3D" id="2.60.390.10">
    <property type="entry name" value="Beta-galactosidase, domain 3"/>
    <property type="match status" value="1"/>
</dbReference>
<dbReference type="InterPro" id="IPR025972">
    <property type="entry name" value="BetaGal_dom3"/>
</dbReference>
<dbReference type="InterPro" id="IPR001944">
    <property type="entry name" value="Glycoside_Hdrlase_35"/>
</dbReference>
<dbReference type="InterPro" id="IPR036833">
    <property type="entry name" value="BetaGal_dom3_sf"/>
</dbReference>
<protein>
    <recommendedName>
        <fullName evidence="3">beta-galactosidase</fullName>
        <ecNumber evidence="3">3.2.1.23</ecNumber>
    </recommendedName>
</protein>
<dbReference type="InterPro" id="IPR017853">
    <property type="entry name" value="GH"/>
</dbReference>
<keyword evidence="12" id="KW-1185">Reference proteome</keyword>
<keyword evidence="9" id="KW-1133">Transmembrane helix</keyword>
<dbReference type="Pfam" id="PF01301">
    <property type="entry name" value="Glyco_hydro_35"/>
    <property type="match status" value="1"/>
</dbReference>
<evidence type="ECO:0000256" key="8">
    <source>
        <dbReference type="RuleBase" id="RU003679"/>
    </source>
</evidence>
<evidence type="ECO:0000256" key="7">
    <source>
        <dbReference type="ARBA" id="ARBA00023295"/>
    </source>
</evidence>
<dbReference type="SUPFAM" id="SSF117100">
    <property type="entry name" value="Beta-galactosidase LacA, domain 3"/>
    <property type="match status" value="1"/>
</dbReference>
<evidence type="ECO:0000313" key="12">
    <source>
        <dbReference type="Proteomes" id="UP000757232"/>
    </source>
</evidence>
<feature type="transmembrane region" description="Helical" evidence="9">
    <location>
        <begin position="45"/>
        <end position="64"/>
    </location>
</feature>
<evidence type="ECO:0000259" key="10">
    <source>
        <dbReference type="SMART" id="SM01029"/>
    </source>
</evidence>
<dbReference type="Pfam" id="PF13364">
    <property type="entry name" value="BetaGal_ABD2"/>
    <property type="match status" value="2"/>
</dbReference>
<dbReference type="Proteomes" id="UP000757232">
    <property type="component" value="Unassembled WGS sequence"/>
</dbReference>
<keyword evidence="9" id="KW-0472">Membrane</keyword>
<evidence type="ECO:0000256" key="5">
    <source>
        <dbReference type="ARBA" id="ARBA00022801"/>
    </source>
</evidence>
<dbReference type="OrthoDB" id="1657402at2759"/>
<dbReference type="EMBL" id="LNZH02000188">
    <property type="protein sequence ID" value="OCB87765.1"/>
    <property type="molecule type" value="Genomic_DNA"/>
</dbReference>
<dbReference type="PANTHER" id="PTHR23421">
    <property type="entry name" value="BETA-GALACTOSIDASE RELATED"/>
    <property type="match status" value="1"/>
</dbReference>
<dbReference type="InterPro" id="IPR031330">
    <property type="entry name" value="Gly_Hdrlase_35_cat"/>
</dbReference>
<gene>
    <name evidence="11" type="ORF">A7U60_g5088</name>
</gene>
<dbReference type="Pfam" id="PF13363">
    <property type="entry name" value="BetaGal_dom3"/>
    <property type="match status" value="1"/>
</dbReference>
<keyword evidence="5 11" id="KW-0378">Hydrolase</keyword>
<dbReference type="Gene3D" id="3.20.20.80">
    <property type="entry name" value="Glycosidases"/>
    <property type="match status" value="1"/>
</dbReference>
<keyword evidence="4" id="KW-0732">Signal</keyword>
<dbReference type="PRINTS" id="PR00742">
    <property type="entry name" value="GLHYDRLASE35"/>
</dbReference>
<keyword evidence="9" id="KW-0812">Transmembrane</keyword>
<reference evidence="11" key="1">
    <citation type="submission" date="2016-06" db="EMBL/GenBank/DDBJ databases">
        <title>Draft Genome sequence of the fungus Inonotus baumii.</title>
        <authorList>
            <person name="Zhu H."/>
            <person name="Lin W."/>
        </authorList>
    </citation>
    <scope>NUCLEOTIDE SEQUENCE</scope>
    <source>
        <strain evidence="11">821</strain>
    </source>
</reference>
<dbReference type="SUPFAM" id="SSF51011">
    <property type="entry name" value="Glycosyl hydrolase domain"/>
    <property type="match status" value="1"/>
</dbReference>
<organism evidence="11 12">
    <name type="scientific">Sanghuangporus baumii</name>
    <name type="common">Phellinus baumii</name>
    <dbReference type="NCBI Taxonomy" id="108892"/>
    <lineage>
        <taxon>Eukaryota</taxon>
        <taxon>Fungi</taxon>
        <taxon>Dikarya</taxon>
        <taxon>Basidiomycota</taxon>
        <taxon>Agaricomycotina</taxon>
        <taxon>Agaricomycetes</taxon>
        <taxon>Hymenochaetales</taxon>
        <taxon>Hymenochaetaceae</taxon>
        <taxon>Sanghuangporus</taxon>
    </lineage>
</organism>
<dbReference type="InterPro" id="IPR018954">
    <property type="entry name" value="Betagal_dom2"/>
</dbReference>
<evidence type="ECO:0000313" key="11">
    <source>
        <dbReference type="EMBL" id="OCB87765.1"/>
    </source>
</evidence>
<dbReference type="SUPFAM" id="SSF49785">
    <property type="entry name" value="Galactose-binding domain-like"/>
    <property type="match status" value="2"/>
</dbReference>
<evidence type="ECO:0000256" key="3">
    <source>
        <dbReference type="ARBA" id="ARBA00012756"/>
    </source>
</evidence>
<comment type="catalytic activity">
    <reaction evidence="1">
        <text>Hydrolysis of terminal non-reducing beta-D-galactose residues in beta-D-galactosides.</text>
        <dbReference type="EC" id="3.2.1.23"/>
    </reaction>
</comment>
<comment type="similarity">
    <text evidence="2 8">Belongs to the glycosyl hydrolase 35 family.</text>
</comment>
<name>A0A9Q5N441_SANBA</name>
<dbReference type="GO" id="GO:0005975">
    <property type="term" value="P:carbohydrate metabolic process"/>
    <property type="evidence" value="ECO:0007669"/>
    <property type="project" value="InterPro"/>
</dbReference>
<feature type="domain" description="Beta-galactosidase" evidence="10">
    <location>
        <begin position="465"/>
        <end position="649"/>
    </location>
</feature>
<accession>A0A9Q5N441</accession>
<dbReference type="AlphaFoldDB" id="A0A9Q5N441"/>
<evidence type="ECO:0000256" key="6">
    <source>
        <dbReference type="ARBA" id="ARBA00023180"/>
    </source>
</evidence>
<evidence type="ECO:0000256" key="1">
    <source>
        <dbReference type="ARBA" id="ARBA00001412"/>
    </source>
</evidence>
<evidence type="ECO:0000256" key="2">
    <source>
        <dbReference type="ARBA" id="ARBA00009809"/>
    </source>
</evidence>
<proteinExistence type="inferred from homology"/>
<dbReference type="InterPro" id="IPR025300">
    <property type="entry name" value="BetaGal_jelly_roll_dom"/>
</dbReference>
<sequence>MHHRCEHRRNEHIISRKNRSESSWSFSAHDAQKDSRMRSQSKPRWLSSAILILALVLLSCFASASTARLRGLLPLAHESREISKRVEPQQFFSSNGLTDEVHKGYEQYSCSQRINQVRRFFDDLDFKSSGEFHTFRLPVPSLWLDILQKIKAAGLNGISVYTHWGLINPSPGVVDFDGFRALQPLFDAAKATGIWIPLFDAAKATGIWIVLRPGPYINAETTAGGIAHWVTSQVSGTLRTNATDFHDSWQDYIAGIINVTIPNQITEGGPIIAVQIDNEYSQRPGNSEYFQELIDTYRAAGVVVPLTYNDPSQGKNFVNGTGAVDIYGLDSYPQGFDCSNPTTWSPVVGNYHDYHLDTNPSQPFYIPEFQGGAFDAWGPTAPGYPACRVLTGPDFEDVFYKTLWAANAKLINYYMLYGGTSWGAIPFPGVYTSYDYGSSLTENRLLTSKFDELKRQALFLRSSPDFYKTDWIGNSSSTAVNVSNSDAFVVLLSNPDTGSNFYIARQADSTSTTVTTFSLTVSTSNGTFSIPRTFSSITLDGRESKVIVTDYTFGTSSKLLYSTTAVFFAGQIGNRDILFLYGDSSQQHEFAVDLKGSSNVTADSRIASTADASGLITIGILGNVTGLITIFDSESQLVLYGDTDTAGTFFAPVIPSQDTEGDTAIFNNYWQFGSNTSVLVGGPYLVRNATISGSQLQLRGDLNESVLLTVFTPEEVTSVTWNGQEVEPLNSAGSTPGSFTAQLSMNFSSTAIIVPQLTNWKFADSLPEIQANFSDNSWTVANHTSTNIPFKPFYGDDRVLYGCDYGFCENIVLWRGHFNASGSETSVNLTINGGEAFAASVWLNDVFLDTAFGNSTNNRFILEETDQVYTFPEGSVLAGQDNVITIVQDNMGLNETQSTQNTSKSPRGVRGFKLNTGNFSEWKVQGKVGGYTNFPDKVRGVLNEGGLFGEREGWHLPGFDTSSWGDRNITDALPGGAAGVGFFVTTFNLDIPDGMDVPISFVFDGGSTETVQPYRAILFVNGWMMGKRVANLGPQTKFPVHQGILDYHGENTVAVALWSLLPNATITPTLELAVDGLLEGGVGGIVTNNPGFSARSAI</sequence>
<dbReference type="Gene3D" id="2.102.20.10">
    <property type="entry name" value="Beta-galactosidase, domain 2"/>
    <property type="match status" value="1"/>
</dbReference>
<dbReference type="EC" id="3.2.1.23" evidence="3"/>
<evidence type="ECO:0000256" key="9">
    <source>
        <dbReference type="SAM" id="Phobius"/>
    </source>
</evidence>
<dbReference type="Pfam" id="PF10435">
    <property type="entry name" value="BetaGal_dom2"/>
    <property type="match status" value="1"/>
</dbReference>